<dbReference type="EMBL" id="JAJSOW010000106">
    <property type="protein sequence ID" value="KAI9159861.1"/>
    <property type="molecule type" value="Genomic_DNA"/>
</dbReference>
<protein>
    <submittedName>
        <fullName evidence="1">Uncharacterized protein</fullName>
    </submittedName>
</protein>
<gene>
    <name evidence="1" type="ORF">LWI28_002650</name>
</gene>
<organism evidence="1 2">
    <name type="scientific">Acer negundo</name>
    <name type="common">Box elder</name>
    <dbReference type="NCBI Taxonomy" id="4023"/>
    <lineage>
        <taxon>Eukaryota</taxon>
        <taxon>Viridiplantae</taxon>
        <taxon>Streptophyta</taxon>
        <taxon>Embryophyta</taxon>
        <taxon>Tracheophyta</taxon>
        <taxon>Spermatophyta</taxon>
        <taxon>Magnoliopsida</taxon>
        <taxon>eudicotyledons</taxon>
        <taxon>Gunneridae</taxon>
        <taxon>Pentapetalae</taxon>
        <taxon>rosids</taxon>
        <taxon>malvids</taxon>
        <taxon>Sapindales</taxon>
        <taxon>Sapindaceae</taxon>
        <taxon>Hippocastanoideae</taxon>
        <taxon>Acereae</taxon>
        <taxon>Acer</taxon>
    </lineage>
</organism>
<evidence type="ECO:0000313" key="1">
    <source>
        <dbReference type="EMBL" id="KAI9159861.1"/>
    </source>
</evidence>
<dbReference type="AlphaFoldDB" id="A0AAD5ICK7"/>
<proteinExistence type="predicted"/>
<sequence>MELQLITVIDRVNAEHMRSDNQNGLFSCKNFKSGNLCIRNSLTSSIQIRFASWCGNFSFYSEMMLLLLLL</sequence>
<keyword evidence="2" id="KW-1185">Reference proteome</keyword>
<accession>A0AAD5ICK7</accession>
<evidence type="ECO:0000313" key="2">
    <source>
        <dbReference type="Proteomes" id="UP001064489"/>
    </source>
</evidence>
<dbReference type="Proteomes" id="UP001064489">
    <property type="component" value="Chromosome 2"/>
</dbReference>
<name>A0AAD5ICK7_ACENE</name>
<reference evidence="1" key="2">
    <citation type="submission" date="2023-02" db="EMBL/GenBank/DDBJ databases">
        <authorList>
            <person name="Swenson N.G."/>
            <person name="Wegrzyn J.L."/>
            <person name="Mcevoy S.L."/>
        </authorList>
    </citation>
    <scope>NUCLEOTIDE SEQUENCE</scope>
    <source>
        <strain evidence="1">91603</strain>
        <tissue evidence="1">Leaf</tissue>
    </source>
</reference>
<comment type="caution">
    <text evidence="1">The sequence shown here is derived from an EMBL/GenBank/DDBJ whole genome shotgun (WGS) entry which is preliminary data.</text>
</comment>
<reference evidence="1" key="1">
    <citation type="journal article" date="2022" name="Plant J.">
        <title>Strategies of tolerance reflected in two North American maple genomes.</title>
        <authorList>
            <person name="McEvoy S.L."/>
            <person name="Sezen U.U."/>
            <person name="Trouern-Trend A."/>
            <person name="McMahon S.M."/>
            <person name="Schaberg P.G."/>
            <person name="Yang J."/>
            <person name="Wegrzyn J.L."/>
            <person name="Swenson N.G."/>
        </authorList>
    </citation>
    <scope>NUCLEOTIDE SEQUENCE</scope>
    <source>
        <strain evidence="1">91603</strain>
    </source>
</reference>